<dbReference type="InterPro" id="IPR001589">
    <property type="entry name" value="Actinin_actin-bd_CS"/>
</dbReference>
<protein>
    <recommendedName>
        <fullName evidence="3">Calponin-homology (CH) domain-containing protein</fullName>
    </recommendedName>
</protein>
<reference evidence="5" key="3">
    <citation type="submission" date="2015-06" db="UniProtKB">
        <authorList>
            <consortium name="EnsemblMetazoa"/>
        </authorList>
    </citation>
    <scope>IDENTIFICATION</scope>
</reference>
<dbReference type="CDD" id="cd21188">
    <property type="entry name" value="CH_PLEC-like_rpt1"/>
    <property type="match status" value="1"/>
</dbReference>
<evidence type="ECO:0000256" key="1">
    <source>
        <dbReference type="ARBA" id="ARBA00022737"/>
    </source>
</evidence>
<dbReference type="FunFam" id="1.10.418.10:FF:000048">
    <property type="entry name" value="Short stop, isoform B"/>
    <property type="match status" value="1"/>
</dbReference>
<dbReference type="PROSITE" id="PS50021">
    <property type="entry name" value="CH"/>
    <property type="match status" value="2"/>
</dbReference>
<feature type="domain" description="Calponin-homology (CH)" evidence="3">
    <location>
        <begin position="129"/>
        <end position="234"/>
    </location>
</feature>
<dbReference type="EnsemblMetazoa" id="HelroT80006">
    <property type="protein sequence ID" value="HelroP80006"/>
    <property type="gene ID" value="HelroG80006"/>
</dbReference>
<dbReference type="HOGENOM" id="CLU_005217_5_2_1"/>
<dbReference type="CTD" id="20215762"/>
<name>T1G3W4_HELRO</name>
<keyword evidence="6" id="KW-1185">Reference proteome</keyword>
<evidence type="ECO:0000256" key="2">
    <source>
        <dbReference type="ARBA" id="ARBA00023203"/>
    </source>
</evidence>
<dbReference type="AlphaFoldDB" id="T1G3W4"/>
<dbReference type="InterPro" id="IPR036872">
    <property type="entry name" value="CH_dom_sf"/>
</dbReference>
<evidence type="ECO:0000259" key="3">
    <source>
        <dbReference type="PROSITE" id="PS50021"/>
    </source>
</evidence>
<dbReference type="PANTHER" id="PTHR11915">
    <property type="entry name" value="SPECTRIN/FILAMIN RELATED CYTOSKELETAL PROTEIN"/>
    <property type="match status" value="1"/>
</dbReference>
<gene>
    <name evidence="5" type="primary">20215762</name>
    <name evidence="4" type="ORF">HELRODRAFT_80006</name>
</gene>
<dbReference type="OMA" id="KPPKYQV"/>
<dbReference type="SUPFAM" id="SSF47576">
    <property type="entry name" value="Calponin-homology domain, CH-domain"/>
    <property type="match status" value="1"/>
</dbReference>
<dbReference type="EMBL" id="AMQM01004541">
    <property type="status" value="NOT_ANNOTATED_CDS"/>
    <property type="molecule type" value="Genomic_DNA"/>
</dbReference>
<dbReference type="PROSITE" id="PS00019">
    <property type="entry name" value="ACTININ_1"/>
    <property type="match status" value="1"/>
</dbReference>
<dbReference type="SMART" id="SM00033">
    <property type="entry name" value="CH"/>
    <property type="match status" value="2"/>
</dbReference>
<keyword evidence="2" id="KW-0009">Actin-binding</keyword>
<dbReference type="Pfam" id="PF00307">
    <property type="entry name" value="CH"/>
    <property type="match status" value="2"/>
</dbReference>
<dbReference type="InterPro" id="IPR001715">
    <property type="entry name" value="CH_dom"/>
</dbReference>
<dbReference type="GO" id="GO:0003779">
    <property type="term" value="F:actin binding"/>
    <property type="evidence" value="ECO:0007669"/>
    <property type="project" value="UniProtKB-KW"/>
</dbReference>
<dbReference type="STRING" id="6412.T1G3W4"/>
<reference evidence="6" key="1">
    <citation type="submission" date="2012-12" db="EMBL/GenBank/DDBJ databases">
        <authorList>
            <person name="Hellsten U."/>
            <person name="Grimwood J."/>
            <person name="Chapman J.A."/>
            <person name="Shapiro H."/>
            <person name="Aerts A."/>
            <person name="Otillar R.P."/>
            <person name="Terry A.Y."/>
            <person name="Boore J.L."/>
            <person name="Simakov O."/>
            <person name="Marletaz F."/>
            <person name="Cho S.-J."/>
            <person name="Edsinger-Gonzales E."/>
            <person name="Havlak P."/>
            <person name="Kuo D.-H."/>
            <person name="Larsson T."/>
            <person name="Lv J."/>
            <person name="Arendt D."/>
            <person name="Savage R."/>
            <person name="Osoegawa K."/>
            <person name="de Jong P."/>
            <person name="Lindberg D.R."/>
            <person name="Seaver E.C."/>
            <person name="Weisblat D.A."/>
            <person name="Putnam N.H."/>
            <person name="Grigoriev I.V."/>
            <person name="Rokhsar D.S."/>
        </authorList>
    </citation>
    <scope>NUCLEOTIDE SEQUENCE</scope>
</reference>
<reference evidence="4 6" key="2">
    <citation type="journal article" date="2013" name="Nature">
        <title>Insights into bilaterian evolution from three spiralian genomes.</title>
        <authorList>
            <person name="Simakov O."/>
            <person name="Marletaz F."/>
            <person name="Cho S.J."/>
            <person name="Edsinger-Gonzales E."/>
            <person name="Havlak P."/>
            <person name="Hellsten U."/>
            <person name="Kuo D.H."/>
            <person name="Larsson T."/>
            <person name="Lv J."/>
            <person name="Arendt D."/>
            <person name="Savage R."/>
            <person name="Osoegawa K."/>
            <person name="de Jong P."/>
            <person name="Grimwood J."/>
            <person name="Chapman J.A."/>
            <person name="Shapiro H."/>
            <person name="Aerts A."/>
            <person name="Otillar R.P."/>
            <person name="Terry A.Y."/>
            <person name="Boore J.L."/>
            <person name="Grigoriev I.V."/>
            <person name="Lindberg D.R."/>
            <person name="Seaver E.C."/>
            <person name="Weisblat D.A."/>
            <person name="Putnam N.H."/>
            <person name="Rokhsar D.S."/>
        </authorList>
    </citation>
    <scope>NUCLEOTIDE SEQUENCE</scope>
</reference>
<dbReference type="RefSeq" id="XP_009018314.1">
    <property type="nucleotide sequence ID" value="XM_009020066.1"/>
</dbReference>
<accession>T1G3W4</accession>
<dbReference type="KEGG" id="hro:HELRODRAFT_80006"/>
<organism evidence="5 6">
    <name type="scientific">Helobdella robusta</name>
    <name type="common">Californian leech</name>
    <dbReference type="NCBI Taxonomy" id="6412"/>
    <lineage>
        <taxon>Eukaryota</taxon>
        <taxon>Metazoa</taxon>
        <taxon>Spiralia</taxon>
        <taxon>Lophotrochozoa</taxon>
        <taxon>Annelida</taxon>
        <taxon>Clitellata</taxon>
        <taxon>Hirudinea</taxon>
        <taxon>Rhynchobdellida</taxon>
        <taxon>Glossiphoniidae</taxon>
        <taxon>Helobdella</taxon>
    </lineage>
</organism>
<dbReference type="InParanoid" id="T1G3W4"/>
<keyword evidence="1" id="KW-0677">Repeat</keyword>
<dbReference type="EMBL" id="KB096590">
    <property type="protein sequence ID" value="ESO03757.1"/>
    <property type="molecule type" value="Genomic_DNA"/>
</dbReference>
<dbReference type="Proteomes" id="UP000015101">
    <property type="component" value="Unassembled WGS sequence"/>
</dbReference>
<dbReference type="Gene3D" id="1.10.418.10">
    <property type="entry name" value="Calponin-like domain"/>
    <property type="match status" value="2"/>
</dbReference>
<dbReference type="eggNOG" id="KOG0516">
    <property type="taxonomic scope" value="Eukaryota"/>
</dbReference>
<dbReference type="OrthoDB" id="6275577at2759"/>
<evidence type="ECO:0000313" key="5">
    <source>
        <dbReference type="EnsemblMetazoa" id="HelroP80006"/>
    </source>
</evidence>
<proteinExistence type="predicted"/>
<evidence type="ECO:0000313" key="6">
    <source>
        <dbReference type="Proteomes" id="UP000015101"/>
    </source>
</evidence>
<dbReference type="GeneID" id="20215762"/>
<feature type="domain" description="Calponin-homology (CH)" evidence="3">
    <location>
        <begin position="5"/>
        <end position="111"/>
    </location>
</feature>
<dbReference type="FunFam" id="1.10.418.10:FF:000057">
    <property type="entry name" value="Calmin"/>
    <property type="match status" value="1"/>
</dbReference>
<evidence type="ECO:0000313" key="4">
    <source>
        <dbReference type="EMBL" id="ESO03757.1"/>
    </source>
</evidence>
<sequence>DERDLVQKKTFTKWVNKHLIKVVQQRHLISDLFEDLRDGLNLITLLEVLSHRRFPRERGRMRCHMMQNVQTVLHYLNRKRIKYVNIRADEIVDGNPKLTLGLIWTFILHYQVGDVVVRGQPVTAAATDASIKEALLLWCQKMVEGYPGVKVKDFSRSWRDGLALLAILHRHRPDLVDFNRARRQPPRANLTSAFEIAEQVYGVTPLLDAEDVDVDDPDERSIITYVSFLYELFPDSTTGERSARENVSHHRRRRHRHLCYYRYFNFYFNN</sequence>